<feature type="transmembrane region" description="Helical" evidence="1">
    <location>
        <begin position="44"/>
        <end position="71"/>
    </location>
</feature>
<sequence length="96" mass="10322">MPRLLSSQTMFRLGLVMLLAGVAYVLLGDPIASWYYDTTLPGPGIVRSLTLCLQLALFMGGLFLAAGSIMVRHFEILKDELRNAAEGNTPGGGTNH</sequence>
<protein>
    <submittedName>
        <fullName evidence="2">NADH:ubiquinone oxidoreductase subunit 5 (Subunit L)/multisubunit Na+/H+ antiporter MnhA subunit</fullName>
    </submittedName>
</protein>
<accession>A0ABS4WHV6</accession>
<dbReference type="Proteomes" id="UP000766570">
    <property type="component" value="Unassembled WGS sequence"/>
</dbReference>
<evidence type="ECO:0000313" key="2">
    <source>
        <dbReference type="EMBL" id="MBP2375781.1"/>
    </source>
</evidence>
<keyword evidence="3" id="KW-1185">Reference proteome</keyword>
<gene>
    <name evidence="2" type="ORF">JOF46_003693</name>
</gene>
<dbReference type="RefSeq" id="WP_209909908.1">
    <property type="nucleotide sequence ID" value="NZ_BAAAMI010000016.1"/>
</dbReference>
<name>A0ABS4WHV6_9MICC</name>
<keyword evidence="1" id="KW-1133">Transmembrane helix</keyword>
<proteinExistence type="predicted"/>
<evidence type="ECO:0000313" key="3">
    <source>
        <dbReference type="Proteomes" id="UP000766570"/>
    </source>
</evidence>
<reference evidence="2 3" key="1">
    <citation type="submission" date="2021-03" db="EMBL/GenBank/DDBJ databases">
        <title>Sequencing the genomes of 1000 actinobacteria strains.</title>
        <authorList>
            <person name="Klenk H.-P."/>
        </authorList>
    </citation>
    <scope>NUCLEOTIDE SEQUENCE [LARGE SCALE GENOMIC DNA]</scope>
    <source>
        <strain evidence="2 3">DSM 15454</strain>
    </source>
</reference>
<comment type="caution">
    <text evidence="2">The sequence shown here is derived from an EMBL/GenBank/DDBJ whole genome shotgun (WGS) entry which is preliminary data.</text>
</comment>
<dbReference type="EMBL" id="JAGIOE010000001">
    <property type="protein sequence ID" value="MBP2375781.1"/>
    <property type="molecule type" value="Genomic_DNA"/>
</dbReference>
<keyword evidence="1" id="KW-0472">Membrane</keyword>
<evidence type="ECO:0000256" key="1">
    <source>
        <dbReference type="SAM" id="Phobius"/>
    </source>
</evidence>
<organism evidence="2 3">
    <name type="scientific">Paeniglutamicibacter psychrophenolicus</name>
    <dbReference type="NCBI Taxonomy" id="257454"/>
    <lineage>
        <taxon>Bacteria</taxon>
        <taxon>Bacillati</taxon>
        <taxon>Actinomycetota</taxon>
        <taxon>Actinomycetes</taxon>
        <taxon>Micrococcales</taxon>
        <taxon>Micrococcaceae</taxon>
        <taxon>Paeniglutamicibacter</taxon>
    </lineage>
</organism>
<keyword evidence="1" id="KW-0812">Transmembrane</keyword>